<evidence type="ECO:0000256" key="1">
    <source>
        <dbReference type="ARBA" id="ARBA00022598"/>
    </source>
</evidence>
<evidence type="ECO:0000256" key="5">
    <source>
        <dbReference type="HAMAP-Rule" id="MF_01609"/>
    </source>
</evidence>
<keyword evidence="2 5" id="KW-0547">Nucleotide-binding</keyword>
<accession>A0ABV5ZR45</accession>
<evidence type="ECO:0000313" key="6">
    <source>
        <dbReference type="EMBL" id="MFB9903371.1"/>
    </source>
</evidence>
<dbReference type="InterPro" id="IPR011793">
    <property type="entry name" value="YbdK"/>
</dbReference>
<dbReference type="Pfam" id="PF04107">
    <property type="entry name" value="GCS2"/>
    <property type="match status" value="1"/>
</dbReference>
<comment type="similarity">
    <text evidence="5">Belongs to the glutamate--cysteine ligase type 2 family. YbdK subfamily.</text>
</comment>
<dbReference type="NCBIfam" id="NF010041">
    <property type="entry name" value="PRK13517.1-1"/>
    <property type="match status" value="1"/>
</dbReference>
<dbReference type="EC" id="6.3.2.2" evidence="5"/>
<evidence type="ECO:0000256" key="2">
    <source>
        <dbReference type="ARBA" id="ARBA00022741"/>
    </source>
</evidence>
<evidence type="ECO:0000313" key="7">
    <source>
        <dbReference type="Proteomes" id="UP001589693"/>
    </source>
</evidence>
<keyword evidence="1 5" id="KW-0436">Ligase</keyword>
<dbReference type="GO" id="GO:0004357">
    <property type="term" value="F:glutamate-cysteine ligase activity"/>
    <property type="evidence" value="ECO:0007669"/>
    <property type="project" value="UniProtKB-EC"/>
</dbReference>
<dbReference type="Gene3D" id="3.30.590.20">
    <property type="match status" value="1"/>
</dbReference>
<comment type="function">
    <text evidence="5">ATP-dependent carboxylate-amine ligase which exhibits weak glutamate--cysteine ligase activity.</text>
</comment>
<dbReference type="InterPro" id="IPR006336">
    <property type="entry name" value="GCS2"/>
</dbReference>
<keyword evidence="7" id="KW-1185">Reference proteome</keyword>
<dbReference type="RefSeq" id="WP_377850506.1">
    <property type="nucleotide sequence ID" value="NZ_JBHLZU010000005.1"/>
</dbReference>
<proteinExistence type="inferred from homology"/>
<dbReference type="EMBL" id="JBHLZU010000005">
    <property type="protein sequence ID" value="MFB9903371.1"/>
    <property type="molecule type" value="Genomic_DNA"/>
</dbReference>
<protein>
    <recommendedName>
        <fullName evidence="5">Putative glutamate--cysteine ligase 2</fullName>
        <ecNumber evidence="5">6.3.2.2</ecNumber>
    </recommendedName>
    <alternativeName>
        <fullName evidence="5">Gamma-glutamylcysteine synthetase 2</fullName>
        <shortName evidence="5">GCS 2</shortName>
        <shortName evidence="5">Gamma-GCS 2</shortName>
    </alternativeName>
</protein>
<dbReference type="InterPro" id="IPR050141">
    <property type="entry name" value="GCL_type2/YbdK_subfam"/>
</dbReference>
<dbReference type="InterPro" id="IPR014746">
    <property type="entry name" value="Gln_synth/guanido_kin_cat_dom"/>
</dbReference>
<dbReference type="SUPFAM" id="SSF55931">
    <property type="entry name" value="Glutamine synthetase/guanido kinase"/>
    <property type="match status" value="1"/>
</dbReference>
<keyword evidence="3 5" id="KW-0067">ATP-binding</keyword>
<evidence type="ECO:0000256" key="3">
    <source>
        <dbReference type="ARBA" id="ARBA00022840"/>
    </source>
</evidence>
<organism evidence="6 7">
    <name type="scientific">Allokutzneria oryzae</name>
    <dbReference type="NCBI Taxonomy" id="1378989"/>
    <lineage>
        <taxon>Bacteria</taxon>
        <taxon>Bacillati</taxon>
        <taxon>Actinomycetota</taxon>
        <taxon>Actinomycetes</taxon>
        <taxon>Pseudonocardiales</taxon>
        <taxon>Pseudonocardiaceae</taxon>
        <taxon>Allokutzneria</taxon>
    </lineage>
</organism>
<dbReference type="PANTHER" id="PTHR36510:SF1">
    <property type="entry name" value="GLUTAMATE--CYSTEINE LIGASE 2-RELATED"/>
    <property type="match status" value="1"/>
</dbReference>
<dbReference type="PANTHER" id="PTHR36510">
    <property type="entry name" value="GLUTAMATE--CYSTEINE LIGASE 2-RELATED"/>
    <property type="match status" value="1"/>
</dbReference>
<reference evidence="6 7" key="1">
    <citation type="submission" date="2024-09" db="EMBL/GenBank/DDBJ databases">
        <authorList>
            <person name="Sun Q."/>
            <person name="Mori K."/>
        </authorList>
    </citation>
    <scope>NUCLEOTIDE SEQUENCE [LARGE SCALE GENOMIC DNA]</scope>
    <source>
        <strain evidence="6 7">TBRC 7907</strain>
    </source>
</reference>
<dbReference type="HAMAP" id="MF_01609">
    <property type="entry name" value="Glu_cys_ligase_2"/>
    <property type="match status" value="1"/>
</dbReference>
<comment type="caution">
    <text evidence="6">The sequence shown here is derived from an EMBL/GenBank/DDBJ whole genome shotgun (WGS) entry which is preliminary data.</text>
</comment>
<dbReference type="NCBIfam" id="TIGR02050">
    <property type="entry name" value="gshA_cyan_rel"/>
    <property type="match status" value="1"/>
</dbReference>
<sequence>MTQVEVPHAPDGQTTARTATTVSGRLVTVGVEEEFLLVDERNRTVAPRAAAVLAGAAHLGATVQQEMTLFQVETSTPVCSTMTELHTQLTALRRTVDGMARQHGMRINATGTAVLGHPPTPPITDAPRYRRIAERFGSLIDGQSICGCHVHLGVSAPESALLVMNHLRPWLPTLLAMSANSPFWHGRDTRHASWRYLIFGRWPTAGPPPHFASVDDYDAAVRTLLRSGAALDRGMIYWDVRRSCNHPTIELRVCDVAPTPDEAVLIAALTRALGTQALLGGGPRRDERPVSQAALRAALWRAAHDGLEGRGVDVVSGRTVRAFSLVEQLVQQVRDELVDCGDLELVLDLVARLRERRSGAYRQRVAFAERGDLADVVDMLSAQTVA</sequence>
<name>A0ABV5ZR45_9PSEU</name>
<comment type="catalytic activity">
    <reaction evidence="4 5">
        <text>L-cysteine + L-glutamate + ATP = gamma-L-glutamyl-L-cysteine + ADP + phosphate + H(+)</text>
        <dbReference type="Rhea" id="RHEA:13285"/>
        <dbReference type="ChEBI" id="CHEBI:15378"/>
        <dbReference type="ChEBI" id="CHEBI:29985"/>
        <dbReference type="ChEBI" id="CHEBI:30616"/>
        <dbReference type="ChEBI" id="CHEBI:35235"/>
        <dbReference type="ChEBI" id="CHEBI:43474"/>
        <dbReference type="ChEBI" id="CHEBI:58173"/>
        <dbReference type="ChEBI" id="CHEBI:456216"/>
        <dbReference type="EC" id="6.3.2.2"/>
    </reaction>
</comment>
<evidence type="ECO:0000256" key="4">
    <source>
        <dbReference type="ARBA" id="ARBA00048819"/>
    </source>
</evidence>
<dbReference type="Proteomes" id="UP001589693">
    <property type="component" value="Unassembled WGS sequence"/>
</dbReference>
<gene>
    <name evidence="6" type="ORF">ACFFQA_05410</name>
</gene>